<keyword evidence="7" id="KW-0456">Lyase</keyword>
<dbReference type="UniPathway" id="UPA00121">
    <property type="reaction ID" value="UER00345"/>
</dbReference>
<evidence type="ECO:0000256" key="2">
    <source>
        <dbReference type="ARBA" id="ARBA00013147"/>
    </source>
</evidence>
<dbReference type="PANTHER" id="PTHR21022">
    <property type="entry name" value="PREPHENATE DEHYDRATASE P PROTEIN"/>
    <property type="match status" value="1"/>
</dbReference>
<dbReference type="EC" id="4.2.1.51" evidence="2"/>
<keyword evidence="12" id="KW-1185">Reference proteome</keyword>
<evidence type="ECO:0000313" key="11">
    <source>
        <dbReference type="EMBL" id="TCT12171.1"/>
    </source>
</evidence>
<dbReference type="PROSITE" id="PS51171">
    <property type="entry name" value="PREPHENATE_DEHYDR_3"/>
    <property type="match status" value="1"/>
</dbReference>
<dbReference type="PROSITE" id="PS51671">
    <property type="entry name" value="ACT"/>
    <property type="match status" value="1"/>
</dbReference>
<dbReference type="NCBIfam" id="NF008865">
    <property type="entry name" value="PRK11898.1"/>
    <property type="match status" value="1"/>
</dbReference>
<evidence type="ECO:0000256" key="7">
    <source>
        <dbReference type="ARBA" id="ARBA00023239"/>
    </source>
</evidence>
<dbReference type="RefSeq" id="WP_165878591.1">
    <property type="nucleotide sequence ID" value="NZ_SMAL01000013.1"/>
</dbReference>
<evidence type="ECO:0000256" key="3">
    <source>
        <dbReference type="ARBA" id="ARBA00021872"/>
    </source>
</evidence>
<keyword evidence="5" id="KW-0057">Aromatic amino acid biosynthesis</keyword>
<keyword evidence="6" id="KW-0584">Phenylalanine biosynthesis</keyword>
<dbReference type="FunFam" id="3.40.190.10:FF:000034">
    <property type="entry name" value="Chorismate mutase/prephenate dehydratase"/>
    <property type="match status" value="1"/>
</dbReference>
<evidence type="ECO:0000259" key="9">
    <source>
        <dbReference type="PROSITE" id="PS51171"/>
    </source>
</evidence>
<evidence type="ECO:0000256" key="8">
    <source>
        <dbReference type="ARBA" id="ARBA00047848"/>
    </source>
</evidence>
<keyword evidence="4" id="KW-0028">Amino-acid biosynthesis</keyword>
<dbReference type="CDD" id="cd13631">
    <property type="entry name" value="PBP2_Ct-PDT_like"/>
    <property type="match status" value="1"/>
</dbReference>
<dbReference type="Gene3D" id="3.40.190.10">
    <property type="entry name" value="Periplasmic binding protein-like II"/>
    <property type="match status" value="2"/>
</dbReference>
<dbReference type="GO" id="GO:0004664">
    <property type="term" value="F:prephenate dehydratase activity"/>
    <property type="evidence" value="ECO:0007669"/>
    <property type="project" value="UniProtKB-EC"/>
</dbReference>
<dbReference type="GO" id="GO:0009094">
    <property type="term" value="P:L-phenylalanine biosynthetic process"/>
    <property type="evidence" value="ECO:0007669"/>
    <property type="project" value="UniProtKB-UniPathway"/>
</dbReference>
<feature type="domain" description="ACT" evidence="10">
    <location>
        <begin position="192"/>
        <end position="269"/>
    </location>
</feature>
<feature type="domain" description="Prephenate dehydratase" evidence="9">
    <location>
        <begin position="4"/>
        <end position="180"/>
    </location>
</feature>
<comment type="pathway">
    <text evidence="1">Amino-acid biosynthesis; L-phenylalanine biosynthesis; phenylpyruvate from prephenate: step 1/1.</text>
</comment>
<reference evidence="11 12" key="1">
    <citation type="submission" date="2019-03" db="EMBL/GenBank/DDBJ databases">
        <title>Genomic Encyclopedia of Type Strains, Phase IV (KMG-IV): sequencing the most valuable type-strain genomes for metagenomic binning, comparative biology and taxonomic classification.</title>
        <authorList>
            <person name="Goeker M."/>
        </authorList>
    </citation>
    <scope>NUCLEOTIDE SEQUENCE [LARGE SCALE GENOMIC DNA]</scope>
    <source>
        <strain evidence="11 12">DSM 24629</strain>
    </source>
</reference>
<protein>
    <recommendedName>
        <fullName evidence="3">Prephenate dehydratase</fullName>
        <ecNumber evidence="2">4.2.1.51</ecNumber>
    </recommendedName>
</protein>
<proteinExistence type="predicted"/>
<dbReference type="SUPFAM" id="SSF53850">
    <property type="entry name" value="Periplasmic binding protein-like II"/>
    <property type="match status" value="1"/>
</dbReference>
<dbReference type="Pfam" id="PF00800">
    <property type="entry name" value="PDT"/>
    <property type="match status" value="1"/>
</dbReference>
<gene>
    <name evidence="11" type="ORF">EDC18_11317</name>
</gene>
<dbReference type="AlphaFoldDB" id="A0A4R3MI89"/>
<evidence type="ECO:0000256" key="4">
    <source>
        <dbReference type="ARBA" id="ARBA00022605"/>
    </source>
</evidence>
<evidence type="ECO:0000313" key="12">
    <source>
        <dbReference type="Proteomes" id="UP000294902"/>
    </source>
</evidence>
<organism evidence="11 12">
    <name type="scientific">Natranaerovirga pectinivora</name>
    <dbReference type="NCBI Taxonomy" id="682400"/>
    <lineage>
        <taxon>Bacteria</taxon>
        <taxon>Bacillati</taxon>
        <taxon>Bacillota</taxon>
        <taxon>Clostridia</taxon>
        <taxon>Lachnospirales</taxon>
        <taxon>Natranaerovirgaceae</taxon>
        <taxon>Natranaerovirga</taxon>
    </lineage>
</organism>
<dbReference type="Gene3D" id="3.30.70.260">
    <property type="match status" value="1"/>
</dbReference>
<dbReference type="InterPro" id="IPR002912">
    <property type="entry name" value="ACT_dom"/>
</dbReference>
<dbReference type="GO" id="GO:0005737">
    <property type="term" value="C:cytoplasm"/>
    <property type="evidence" value="ECO:0007669"/>
    <property type="project" value="TreeGrafter"/>
</dbReference>
<dbReference type="InterPro" id="IPR045865">
    <property type="entry name" value="ACT-like_dom_sf"/>
</dbReference>
<dbReference type="CDD" id="cd04905">
    <property type="entry name" value="ACT_CM-PDT"/>
    <property type="match status" value="1"/>
</dbReference>
<evidence type="ECO:0000256" key="5">
    <source>
        <dbReference type="ARBA" id="ARBA00023141"/>
    </source>
</evidence>
<dbReference type="EMBL" id="SMAL01000013">
    <property type="protein sequence ID" value="TCT12171.1"/>
    <property type="molecule type" value="Genomic_DNA"/>
</dbReference>
<comment type="catalytic activity">
    <reaction evidence="8">
        <text>prephenate + H(+) = 3-phenylpyruvate + CO2 + H2O</text>
        <dbReference type="Rhea" id="RHEA:21648"/>
        <dbReference type="ChEBI" id="CHEBI:15377"/>
        <dbReference type="ChEBI" id="CHEBI:15378"/>
        <dbReference type="ChEBI" id="CHEBI:16526"/>
        <dbReference type="ChEBI" id="CHEBI:18005"/>
        <dbReference type="ChEBI" id="CHEBI:29934"/>
        <dbReference type="EC" id="4.2.1.51"/>
    </reaction>
</comment>
<dbReference type="InterPro" id="IPR001086">
    <property type="entry name" value="Preph_deHydtase"/>
</dbReference>
<dbReference type="PANTHER" id="PTHR21022:SF19">
    <property type="entry name" value="PREPHENATE DEHYDRATASE-RELATED"/>
    <property type="match status" value="1"/>
</dbReference>
<sequence>MSLNIAYYGVPGSFSEQALLDYFPNNVNPINNEKFEGVFKELEKDDVHYGVVPIENSSTGPVSEIYDLLNTYPYHIVGEVFVKVEHHLLATKDATLESIQEVYSHPQAFEQCRPFLDQYNWSIVPHFSTASSAEHVKNSNNPKIASISSKKAAELYGLQVLAPNINYNTTNTTRFIILGKSHKINSSCNKISVVFTTEHKAGALYSALKSFSEYNINMLKIESRPVVHTPWQYYFYIDFEGNLDNPSIKKAINSMENDCVYFKLLGNYKSATL</sequence>
<name>A0A4R3MI89_9FIRM</name>
<evidence type="ECO:0000256" key="1">
    <source>
        <dbReference type="ARBA" id="ARBA00004741"/>
    </source>
</evidence>
<evidence type="ECO:0000259" key="10">
    <source>
        <dbReference type="PROSITE" id="PS51671"/>
    </source>
</evidence>
<dbReference type="SUPFAM" id="SSF55021">
    <property type="entry name" value="ACT-like"/>
    <property type="match status" value="1"/>
</dbReference>
<dbReference type="Proteomes" id="UP000294902">
    <property type="component" value="Unassembled WGS sequence"/>
</dbReference>
<comment type="caution">
    <text evidence="11">The sequence shown here is derived from an EMBL/GenBank/DDBJ whole genome shotgun (WGS) entry which is preliminary data.</text>
</comment>
<accession>A0A4R3MI89</accession>
<evidence type="ECO:0000256" key="6">
    <source>
        <dbReference type="ARBA" id="ARBA00023222"/>
    </source>
</evidence>